<accession>A0AAD3TG10</accession>
<dbReference type="Proteomes" id="UP001279734">
    <property type="component" value="Unassembled WGS sequence"/>
</dbReference>
<reference evidence="1" key="1">
    <citation type="submission" date="2023-05" db="EMBL/GenBank/DDBJ databases">
        <title>Nepenthes gracilis genome sequencing.</title>
        <authorList>
            <person name="Fukushima K."/>
        </authorList>
    </citation>
    <scope>NUCLEOTIDE SEQUENCE</scope>
    <source>
        <strain evidence="1">SING2019-196</strain>
    </source>
</reference>
<evidence type="ECO:0000313" key="2">
    <source>
        <dbReference type="Proteomes" id="UP001279734"/>
    </source>
</evidence>
<dbReference type="EMBL" id="BSYO01000034">
    <property type="protein sequence ID" value="GMH28429.1"/>
    <property type="molecule type" value="Genomic_DNA"/>
</dbReference>
<name>A0AAD3TG10_NEPGR</name>
<proteinExistence type="predicted"/>
<dbReference type="AlphaFoldDB" id="A0AAD3TG10"/>
<keyword evidence="2" id="KW-1185">Reference proteome</keyword>
<gene>
    <name evidence="1" type="ORF">Nepgr_030272</name>
</gene>
<organism evidence="1 2">
    <name type="scientific">Nepenthes gracilis</name>
    <name type="common">Slender pitcher plant</name>
    <dbReference type="NCBI Taxonomy" id="150966"/>
    <lineage>
        <taxon>Eukaryota</taxon>
        <taxon>Viridiplantae</taxon>
        <taxon>Streptophyta</taxon>
        <taxon>Embryophyta</taxon>
        <taxon>Tracheophyta</taxon>
        <taxon>Spermatophyta</taxon>
        <taxon>Magnoliopsida</taxon>
        <taxon>eudicotyledons</taxon>
        <taxon>Gunneridae</taxon>
        <taxon>Pentapetalae</taxon>
        <taxon>Caryophyllales</taxon>
        <taxon>Nepenthaceae</taxon>
        <taxon>Nepenthes</taxon>
    </lineage>
</organism>
<sequence length="72" mass="8226">MLISDLAVLLSNKIMGKRGWLKMTVLLSCVFAVSLGRELKVKHKDDMLVYSQNLGRVYCCGRYCICIFTEHL</sequence>
<protein>
    <submittedName>
        <fullName evidence="1">Uncharacterized protein</fullName>
    </submittedName>
</protein>
<evidence type="ECO:0000313" key="1">
    <source>
        <dbReference type="EMBL" id="GMH28429.1"/>
    </source>
</evidence>
<comment type="caution">
    <text evidence="1">The sequence shown here is derived from an EMBL/GenBank/DDBJ whole genome shotgun (WGS) entry which is preliminary data.</text>
</comment>